<dbReference type="AlphaFoldDB" id="A0A166TUZ9"/>
<proteinExistence type="predicted"/>
<evidence type="ECO:0000313" key="1">
    <source>
        <dbReference type="EMBL" id="KZP31018.1"/>
    </source>
</evidence>
<keyword evidence="2" id="KW-1185">Reference proteome</keyword>
<dbReference type="OrthoDB" id="2620490at2759"/>
<sequence length="549" mass="60770">MAEHLDVTQATLQQTGTVEAAALIAQQTLLVGLAIAAQDAAAEAAKQAAAFLASKTQLLALIGGSKQAMQTDLSRKLLLKLPNPELVAMDGQPLTAEMRSLACKSAKEAKSKNGKVQRVGKKTEEYDPYAKLCWGCGELGVVATCTTPLCGYLLCLMKQDESLACIEDSREIEGRPFKCPICISKTKGMAMYYNVRNYILAMRVSHPPPPPLAVIHLTWEVHGAAVPILIEALKEEFRRHHRPLLIEHLPMTMTSWDSEEADEMRSHLLDFFSQHPEGKVLLVIHTHADSATGQLCNSWNHNETIALYNTIEEVLTFYLGQEVVDTLQMRSALRGLLLLACGAAVGTNHIGSMKCVVQKNIFDWVLAFSADRLNPGEIMAQIRAALTDIFVKGEDPWVAIVNNSTASKTVLSHTPIVYIDKDSEQQARCLQLVLSAIPGHPWGFIPLCGVPLCPARRGDVHGSASKHLPIPGDFHGRLRLKCRVCNFGIWIKRPDWIIATRLRSYFFSMPWPLTEEQLDEAMGRNCTWKLIAQEANSTSSKGKKWELEY</sequence>
<gene>
    <name evidence="1" type="ORF">FIBSPDRAFT_945513</name>
</gene>
<evidence type="ECO:0000313" key="2">
    <source>
        <dbReference type="Proteomes" id="UP000076532"/>
    </source>
</evidence>
<dbReference type="EMBL" id="KV417491">
    <property type="protein sequence ID" value="KZP31018.1"/>
    <property type="molecule type" value="Genomic_DNA"/>
</dbReference>
<dbReference type="Proteomes" id="UP000076532">
    <property type="component" value="Unassembled WGS sequence"/>
</dbReference>
<accession>A0A166TUZ9</accession>
<reference evidence="1 2" key="1">
    <citation type="journal article" date="2016" name="Mol. Biol. Evol.">
        <title>Comparative Genomics of Early-Diverging Mushroom-Forming Fungi Provides Insights into the Origins of Lignocellulose Decay Capabilities.</title>
        <authorList>
            <person name="Nagy L.G."/>
            <person name="Riley R."/>
            <person name="Tritt A."/>
            <person name="Adam C."/>
            <person name="Daum C."/>
            <person name="Floudas D."/>
            <person name="Sun H."/>
            <person name="Yadav J.S."/>
            <person name="Pangilinan J."/>
            <person name="Larsson K.H."/>
            <person name="Matsuura K."/>
            <person name="Barry K."/>
            <person name="Labutti K."/>
            <person name="Kuo R."/>
            <person name="Ohm R.A."/>
            <person name="Bhattacharya S.S."/>
            <person name="Shirouzu T."/>
            <person name="Yoshinaga Y."/>
            <person name="Martin F.M."/>
            <person name="Grigoriev I.V."/>
            <person name="Hibbett D.S."/>
        </authorList>
    </citation>
    <scope>NUCLEOTIDE SEQUENCE [LARGE SCALE GENOMIC DNA]</scope>
    <source>
        <strain evidence="1 2">CBS 109695</strain>
    </source>
</reference>
<protein>
    <submittedName>
        <fullName evidence="1">Uncharacterized protein</fullName>
    </submittedName>
</protein>
<organism evidence="1 2">
    <name type="scientific">Athelia psychrophila</name>
    <dbReference type="NCBI Taxonomy" id="1759441"/>
    <lineage>
        <taxon>Eukaryota</taxon>
        <taxon>Fungi</taxon>
        <taxon>Dikarya</taxon>
        <taxon>Basidiomycota</taxon>
        <taxon>Agaricomycotina</taxon>
        <taxon>Agaricomycetes</taxon>
        <taxon>Agaricomycetidae</taxon>
        <taxon>Atheliales</taxon>
        <taxon>Atheliaceae</taxon>
        <taxon>Athelia</taxon>
    </lineage>
</organism>
<name>A0A166TUZ9_9AGAM</name>